<dbReference type="Pfam" id="PF00583">
    <property type="entry name" value="Acetyltransf_1"/>
    <property type="match status" value="1"/>
</dbReference>
<protein>
    <recommendedName>
        <fullName evidence="1">N-acetyltransferase domain-containing protein</fullName>
    </recommendedName>
</protein>
<evidence type="ECO:0000259" key="1">
    <source>
        <dbReference type="PROSITE" id="PS51186"/>
    </source>
</evidence>
<dbReference type="Gene3D" id="3.40.630.30">
    <property type="match status" value="1"/>
</dbReference>
<name>A0A433VBF8_9CYAN</name>
<feature type="domain" description="N-acetyltransferase" evidence="1">
    <location>
        <begin position="12"/>
        <end position="168"/>
    </location>
</feature>
<dbReference type="EMBL" id="RSCL01000013">
    <property type="protein sequence ID" value="RUT03408.1"/>
    <property type="molecule type" value="Genomic_DNA"/>
</dbReference>
<accession>A0A433VBF8</accession>
<proteinExistence type="predicted"/>
<sequence>MQTKSNILIRRIHLEEEPLIAEHFYKMWIDVGVPEDAIEANWQEIILQFIQNARDNLQYQAFIAEVDGVVVGSTSCQLYAGLYLNAIKPKHRKLGYIWGVYVEPVYRRRGIAKQLTNTATDYLKDIGCTRVVLNASPDGKPVYTSLGFVESNAMHLDIDLIPPNPPLIRGEQEDSALLIKVKNDNF</sequence>
<comment type="caution">
    <text evidence="2">The sequence shown here is derived from an EMBL/GenBank/DDBJ whole genome shotgun (WGS) entry which is preliminary data.</text>
</comment>
<dbReference type="InterPro" id="IPR000182">
    <property type="entry name" value="GNAT_dom"/>
</dbReference>
<dbReference type="AlphaFoldDB" id="A0A433VBF8"/>
<dbReference type="InterPro" id="IPR016181">
    <property type="entry name" value="Acyl_CoA_acyltransferase"/>
</dbReference>
<dbReference type="PROSITE" id="PS51186">
    <property type="entry name" value="GNAT"/>
    <property type="match status" value="1"/>
</dbReference>
<organism evidence="2 3">
    <name type="scientific">Dulcicalothrix desertica PCC 7102</name>
    <dbReference type="NCBI Taxonomy" id="232991"/>
    <lineage>
        <taxon>Bacteria</taxon>
        <taxon>Bacillati</taxon>
        <taxon>Cyanobacteriota</taxon>
        <taxon>Cyanophyceae</taxon>
        <taxon>Nostocales</taxon>
        <taxon>Calotrichaceae</taxon>
        <taxon>Dulcicalothrix</taxon>
    </lineage>
</organism>
<dbReference type="RefSeq" id="WP_325052217.1">
    <property type="nucleotide sequence ID" value="NZ_RSCL01000013.1"/>
</dbReference>
<reference evidence="2" key="1">
    <citation type="submission" date="2018-12" db="EMBL/GenBank/DDBJ databases">
        <authorList>
            <person name="Will S."/>
            <person name="Neumann-Schaal M."/>
            <person name="Henke P."/>
        </authorList>
    </citation>
    <scope>NUCLEOTIDE SEQUENCE</scope>
    <source>
        <strain evidence="2">PCC 7102</strain>
    </source>
</reference>
<dbReference type="GO" id="GO:0016747">
    <property type="term" value="F:acyltransferase activity, transferring groups other than amino-acyl groups"/>
    <property type="evidence" value="ECO:0007669"/>
    <property type="project" value="InterPro"/>
</dbReference>
<evidence type="ECO:0000313" key="3">
    <source>
        <dbReference type="Proteomes" id="UP000271624"/>
    </source>
</evidence>
<keyword evidence="3" id="KW-1185">Reference proteome</keyword>
<dbReference type="Proteomes" id="UP000271624">
    <property type="component" value="Unassembled WGS sequence"/>
</dbReference>
<gene>
    <name evidence="2" type="ORF">DSM106972_050470</name>
</gene>
<dbReference type="CDD" id="cd04301">
    <property type="entry name" value="NAT_SF"/>
    <property type="match status" value="1"/>
</dbReference>
<reference evidence="2" key="2">
    <citation type="journal article" date="2019" name="Genome Biol. Evol.">
        <title>Day and night: Metabolic profiles and evolutionary relationships of six axenic non-marine cyanobacteria.</title>
        <authorList>
            <person name="Will S.E."/>
            <person name="Henke P."/>
            <person name="Boedeker C."/>
            <person name="Huang S."/>
            <person name="Brinkmann H."/>
            <person name="Rohde M."/>
            <person name="Jarek M."/>
            <person name="Friedl T."/>
            <person name="Seufert S."/>
            <person name="Schumacher M."/>
            <person name="Overmann J."/>
            <person name="Neumann-Schaal M."/>
            <person name="Petersen J."/>
        </authorList>
    </citation>
    <scope>NUCLEOTIDE SEQUENCE [LARGE SCALE GENOMIC DNA]</scope>
    <source>
        <strain evidence="2">PCC 7102</strain>
    </source>
</reference>
<dbReference type="SUPFAM" id="SSF55729">
    <property type="entry name" value="Acyl-CoA N-acyltransferases (Nat)"/>
    <property type="match status" value="1"/>
</dbReference>
<evidence type="ECO:0000313" key="2">
    <source>
        <dbReference type="EMBL" id="RUT03408.1"/>
    </source>
</evidence>